<evidence type="ECO:0008006" key="4">
    <source>
        <dbReference type="Google" id="ProtNLM"/>
    </source>
</evidence>
<feature type="transmembrane region" description="Helical" evidence="1">
    <location>
        <begin position="68"/>
        <end position="87"/>
    </location>
</feature>
<feature type="transmembrane region" description="Helical" evidence="1">
    <location>
        <begin position="94"/>
        <end position="116"/>
    </location>
</feature>
<keyword evidence="3" id="KW-1185">Reference proteome</keyword>
<dbReference type="Proteomes" id="UP000676506">
    <property type="component" value="Chromosome 1"/>
</dbReference>
<feature type="transmembrane region" description="Helical" evidence="1">
    <location>
        <begin position="169"/>
        <end position="186"/>
    </location>
</feature>
<gene>
    <name evidence="2" type="ORF">J8C06_01455</name>
</gene>
<feature type="transmembrane region" description="Helical" evidence="1">
    <location>
        <begin position="291"/>
        <end position="310"/>
    </location>
</feature>
<name>A0ABX8B8Z8_9BACT</name>
<feature type="transmembrane region" description="Helical" evidence="1">
    <location>
        <begin position="317"/>
        <end position="338"/>
    </location>
</feature>
<sequence>MAACLVAAGAGVVHQWQTTRIGVLGDYAYIMDTAWRIAQGEVMYRDFVLPHSPLTFHIQATLIKLFGFSYQMTAWYCTVVNVLYVLLTYRLMRVLVSAWSAVGLCLPLAWLAPHSIYPHPFYDHDAALLILLNLNVLHWVMTTPVRPVVVFSCGMTTVLPALAKQNMGYPYLGLITLAIVWIGFWSGRKSGGQMPGEARSEQAIRWFLYGILGGGAAALGWIAATCGIENYLFWVFVSASRRLARPTLSQTYGTWSRWVNGVALVLGWWLWQQVAGEKTPGWKASAGLASLLGPFIVVIGMTLLAGHVFVDFNYPLLSLWVPVMLLALVTGTWSLRLLTCAEGLVPALLPWLCPMVAFFSFLSQGHVRSSYGIWALFFLMLGSALNVFPSGRGRLGISWALGLMMTVAAVPYIQKNVRLRYVDQSGDRTQTATSGPLRGLTTHAPYLSDFSELLGFVEATIPPDASIICLPQEEPFYVTTGRYNPLPVVIFDRTANPLSPGDLFAEAQRRQVTWVILKKRPQMKEVILSEIEGVPALFLSKYKVFAELDGYLILHRPSSVTSNSP</sequence>
<protein>
    <recommendedName>
        <fullName evidence="4">Glycosyltransferase RgtA/B/C/D-like domain-containing protein</fullName>
    </recommendedName>
</protein>
<dbReference type="RefSeq" id="WP_211429030.1">
    <property type="nucleotide sequence ID" value="NZ_CP072648.1"/>
</dbReference>
<proteinExistence type="predicted"/>
<feature type="transmembrane region" description="Helical" evidence="1">
    <location>
        <begin position="371"/>
        <end position="389"/>
    </location>
</feature>
<feature type="transmembrane region" description="Helical" evidence="1">
    <location>
        <begin position="206"/>
        <end position="234"/>
    </location>
</feature>
<feature type="transmembrane region" description="Helical" evidence="1">
    <location>
        <begin position="395"/>
        <end position="413"/>
    </location>
</feature>
<evidence type="ECO:0000313" key="2">
    <source>
        <dbReference type="EMBL" id="QUW03139.1"/>
    </source>
</evidence>
<keyword evidence="1" id="KW-1133">Transmembrane helix</keyword>
<feature type="transmembrane region" description="Helical" evidence="1">
    <location>
        <begin position="255"/>
        <end position="271"/>
    </location>
</feature>
<dbReference type="EMBL" id="CP072648">
    <property type="protein sequence ID" value="QUW03139.1"/>
    <property type="molecule type" value="Genomic_DNA"/>
</dbReference>
<keyword evidence="1" id="KW-0812">Transmembrane</keyword>
<organism evidence="2 3">
    <name type="scientific">Chloracidobacterium validum</name>
    <dbReference type="NCBI Taxonomy" id="2821543"/>
    <lineage>
        <taxon>Bacteria</taxon>
        <taxon>Pseudomonadati</taxon>
        <taxon>Acidobacteriota</taxon>
        <taxon>Terriglobia</taxon>
        <taxon>Terriglobales</taxon>
        <taxon>Acidobacteriaceae</taxon>
        <taxon>Chloracidobacterium</taxon>
    </lineage>
</organism>
<accession>A0ABX8B8Z8</accession>
<evidence type="ECO:0000256" key="1">
    <source>
        <dbReference type="SAM" id="Phobius"/>
    </source>
</evidence>
<feature type="transmembrane region" description="Helical" evidence="1">
    <location>
        <begin position="344"/>
        <end position="362"/>
    </location>
</feature>
<keyword evidence="1" id="KW-0472">Membrane</keyword>
<evidence type="ECO:0000313" key="3">
    <source>
        <dbReference type="Proteomes" id="UP000676506"/>
    </source>
</evidence>
<reference evidence="2 3" key="1">
    <citation type="submission" date="2021-03" db="EMBL/GenBank/DDBJ databases">
        <title>Genomic and phenotypic characterization of Chloracidobacterium isolates provides evidence for multiple species.</title>
        <authorList>
            <person name="Saini M.K."/>
            <person name="Costas A.M.G."/>
            <person name="Tank M."/>
            <person name="Bryant D.A."/>
        </authorList>
    </citation>
    <scope>NUCLEOTIDE SEQUENCE [LARGE SCALE GENOMIC DNA]</scope>
    <source>
        <strain evidence="2 3">BV2-C</strain>
    </source>
</reference>